<evidence type="ECO:0000256" key="1">
    <source>
        <dbReference type="SAM" id="MobiDB-lite"/>
    </source>
</evidence>
<protein>
    <submittedName>
        <fullName evidence="2">Uncharacterized protein</fullName>
    </submittedName>
</protein>
<evidence type="ECO:0000313" key="3">
    <source>
        <dbReference type="Proteomes" id="UP000035740"/>
    </source>
</evidence>
<dbReference type="EMBL" id="KQ090214">
    <property type="protein sequence ID" value="KMS99559.1"/>
    <property type="molecule type" value="Genomic_DNA"/>
</dbReference>
<dbReference type="Proteomes" id="UP000035740">
    <property type="component" value="Unassembled WGS sequence"/>
</dbReference>
<name>A0A0J8BE04_BETVV</name>
<dbReference type="Gramene" id="KMS99559">
    <property type="protein sequence ID" value="KMS99559"/>
    <property type="gene ID" value="BVRB_1g022860"/>
</dbReference>
<gene>
    <name evidence="2" type="ORF">BVRB_1g022860</name>
</gene>
<accession>A0A0J8BE04</accession>
<dbReference type="AlphaFoldDB" id="A0A0J8BE04"/>
<feature type="region of interest" description="Disordered" evidence="1">
    <location>
        <begin position="1"/>
        <end position="22"/>
    </location>
</feature>
<organism evidence="2 3">
    <name type="scientific">Beta vulgaris subsp. vulgaris</name>
    <name type="common">Beet</name>
    <dbReference type="NCBI Taxonomy" id="3555"/>
    <lineage>
        <taxon>Eukaryota</taxon>
        <taxon>Viridiplantae</taxon>
        <taxon>Streptophyta</taxon>
        <taxon>Embryophyta</taxon>
        <taxon>Tracheophyta</taxon>
        <taxon>Spermatophyta</taxon>
        <taxon>Magnoliopsida</taxon>
        <taxon>eudicotyledons</taxon>
        <taxon>Gunneridae</taxon>
        <taxon>Pentapetalae</taxon>
        <taxon>Caryophyllales</taxon>
        <taxon>Chenopodiaceae</taxon>
        <taxon>Betoideae</taxon>
        <taxon>Beta</taxon>
    </lineage>
</organism>
<keyword evidence="3" id="KW-1185">Reference proteome</keyword>
<reference evidence="2 3" key="1">
    <citation type="journal article" date="2014" name="Nature">
        <title>The genome of the recently domesticated crop plant sugar beet (Beta vulgaris).</title>
        <authorList>
            <person name="Dohm J.C."/>
            <person name="Minoche A.E."/>
            <person name="Holtgrawe D."/>
            <person name="Capella-Gutierrez S."/>
            <person name="Zakrzewski F."/>
            <person name="Tafer H."/>
            <person name="Rupp O."/>
            <person name="Sorensen T.R."/>
            <person name="Stracke R."/>
            <person name="Reinhardt R."/>
            <person name="Goesmann A."/>
            <person name="Kraft T."/>
            <person name="Schulz B."/>
            <person name="Stadler P.F."/>
            <person name="Schmidt T."/>
            <person name="Gabaldon T."/>
            <person name="Lehrach H."/>
            <person name="Weisshaar B."/>
            <person name="Himmelbauer H."/>
        </authorList>
    </citation>
    <scope>NUCLEOTIDE SEQUENCE [LARGE SCALE GENOMIC DNA]</scope>
    <source>
        <tissue evidence="2">Taproot</tissue>
    </source>
</reference>
<sequence length="36" mass="4137">MAHRKMHLGQPTLPRSNRQYVPPLMLAKGRGCTKDF</sequence>
<evidence type="ECO:0000313" key="2">
    <source>
        <dbReference type="EMBL" id="KMS99559.1"/>
    </source>
</evidence>
<proteinExistence type="predicted"/>